<sequence length="115" mass="13398">MYVEQFSTGWSLQPVLKGSQGHCSPGPVLNVTAGTKGRRRIWHVMIKFMPLLKELYARLEKRDFKDIFHSVINHPLTVQEFGQAWSWMLGEFDLNDDPAMQSLYETRKQWAPAYL</sequence>
<comment type="function">
    <text evidence="1">Putative transcription activator involved in regulating light control of development.</text>
</comment>
<dbReference type="PANTHER" id="PTHR31669:SF217">
    <property type="entry name" value="PROTEIN FAR1-RELATED SEQUENCE"/>
    <property type="match status" value="1"/>
</dbReference>
<keyword evidence="1" id="KW-0479">Metal-binding</keyword>
<comment type="similarity">
    <text evidence="1">Belongs to the FHY3/FAR1 family.</text>
</comment>
<keyword evidence="1" id="KW-0863">Zinc-finger</keyword>
<evidence type="ECO:0000313" key="2">
    <source>
        <dbReference type="EMBL" id="RLM69930.1"/>
    </source>
</evidence>
<dbReference type="InterPro" id="IPR031052">
    <property type="entry name" value="FHY3/FAR1"/>
</dbReference>
<keyword evidence="1" id="KW-0539">Nucleus</keyword>
<comment type="caution">
    <text evidence="2">The sequence shown here is derived from an EMBL/GenBank/DDBJ whole genome shotgun (WGS) entry which is preliminary data.</text>
</comment>
<dbReference type="GO" id="GO:0008270">
    <property type="term" value="F:zinc ion binding"/>
    <property type="evidence" value="ECO:0007669"/>
    <property type="project" value="UniProtKB-UniRule"/>
</dbReference>
<evidence type="ECO:0000256" key="1">
    <source>
        <dbReference type="RuleBase" id="RU367018"/>
    </source>
</evidence>
<proteinExistence type="inferred from homology"/>
<gene>
    <name evidence="2" type="ORF">C2845_PM17G09600</name>
</gene>
<dbReference type="Proteomes" id="UP000275267">
    <property type="component" value="Unassembled WGS sequence"/>
</dbReference>
<organism evidence="2 3">
    <name type="scientific">Panicum miliaceum</name>
    <name type="common">Proso millet</name>
    <name type="synonym">Broomcorn millet</name>
    <dbReference type="NCBI Taxonomy" id="4540"/>
    <lineage>
        <taxon>Eukaryota</taxon>
        <taxon>Viridiplantae</taxon>
        <taxon>Streptophyta</taxon>
        <taxon>Embryophyta</taxon>
        <taxon>Tracheophyta</taxon>
        <taxon>Spermatophyta</taxon>
        <taxon>Magnoliopsida</taxon>
        <taxon>Liliopsida</taxon>
        <taxon>Poales</taxon>
        <taxon>Poaceae</taxon>
        <taxon>PACMAD clade</taxon>
        <taxon>Panicoideae</taxon>
        <taxon>Panicodae</taxon>
        <taxon>Paniceae</taxon>
        <taxon>Panicinae</taxon>
        <taxon>Panicum</taxon>
        <taxon>Panicum sect. Panicum</taxon>
    </lineage>
</organism>
<dbReference type="PANTHER" id="PTHR31669">
    <property type="entry name" value="PROTEIN FAR1-RELATED SEQUENCE 10-RELATED"/>
    <property type="match status" value="1"/>
</dbReference>
<keyword evidence="3" id="KW-1185">Reference proteome</keyword>
<evidence type="ECO:0000313" key="3">
    <source>
        <dbReference type="Proteomes" id="UP000275267"/>
    </source>
</evidence>
<reference evidence="3" key="1">
    <citation type="journal article" date="2019" name="Nat. Commun.">
        <title>The genome of broomcorn millet.</title>
        <authorList>
            <person name="Zou C."/>
            <person name="Miki D."/>
            <person name="Li D."/>
            <person name="Tang Q."/>
            <person name="Xiao L."/>
            <person name="Rajput S."/>
            <person name="Deng P."/>
            <person name="Jia W."/>
            <person name="Huang R."/>
            <person name="Zhang M."/>
            <person name="Sun Y."/>
            <person name="Hu J."/>
            <person name="Fu X."/>
            <person name="Schnable P.S."/>
            <person name="Li F."/>
            <person name="Zhang H."/>
            <person name="Feng B."/>
            <person name="Zhu X."/>
            <person name="Liu R."/>
            <person name="Schnable J.C."/>
            <person name="Zhu J.-K."/>
            <person name="Zhang H."/>
        </authorList>
    </citation>
    <scope>NUCLEOTIDE SEQUENCE [LARGE SCALE GENOMIC DNA]</scope>
</reference>
<dbReference type="AlphaFoldDB" id="A0A3L6Q618"/>
<protein>
    <recommendedName>
        <fullName evidence="1">Protein FAR1-RELATED SEQUENCE</fullName>
    </recommendedName>
</protein>
<dbReference type="EMBL" id="PQIB02000014">
    <property type="protein sequence ID" value="RLM69930.1"/>
    <property type="molecule type" value="Genomic_DNA"/>
</dbReference>
<keyword evidence="1" id="KW-0862">Zinc</keyword>
<comment type="subcellular location">
    <subcellularLocation>
        <location evidence="1">Nucleus</location>
    </subcellularLocation>
</comment>
<name>A0A3L6Q618_PANMI</name>
<dbReference type="GO" id="GO:0006355">
    <property type="term" value="P:regulation of DNA-templated transcription"/>
    <property type="evidence" value="ECO:0007669"/>
    <property type="project" value="UniProtKB-UniRule"/>
</dbReference>
<dbReference type="OrthoDB" id="694227at2759"/>
<accession>A0A3L6Q618</accession>
<dbReference type="STRING" id="4540.A0A3L6Q618"/>
<dbReference type="GO" id="GO:0005634">
    <property type="term" value="C:nucleus"/>
    <property type="evidence" value="ECO:0007669"/>
    <property type="project" value="UniProtKB-SubCell"/>
</dbReference>